<gene>
    <name evidence="12" type="ORF">FNB79_07840</name>
</gene>
<dbReference type="NCBIfam" id="TIGR00745">
    <property type="entry name" value="apbA_panE"/>
    <property type="match status" value="1"/>
</dbReference>
<evidence type="ECO:0000313" key="12">
    <source>
        <dbReference type="EMBL" id="QDO93898.1"/>
    </source>
</evidence>
<comment type="similarity">
    <text evidence="2 9">Belongs to the ketopantoate reductase family.</text>
</comment>
<keyword evidence="9" id="KW-0566">Pantothenate biosynthesis</keyword>
<dbReference type="KEGG" id="fop:FNB79_07840"/>
<accession>A0A516GQV3</accession>
<comment type="catalytic activity">
    <reaction evidence="8 9">
        <text>(R)-pantoate + NADP(+) = 2-dehydropantoate + NADPH + H(+)</text>
        <dbReference type="Rhea" id="RHEA:16233"/>
        <dbReference type="ChEBI" id="CHEBI:11561"/>
        <dbReference type="ChEBI" id="CHEBI:15378"/>
        <dbReference type="ChEBI" id="CHEBI:15980"/>
        <dbReference type="ChEBI" id="CHEBI:57783"/>
        <dbReference type="ChEBI" id="CHEBI:58349"/>
        <dbReference type="EC" id="1.1.1.169"/>
    </reaction>
</comment>
<dbReference type="SUPFAM" id="SSF51735">
    <property type="entry name" value="NAD(P)-binding Rossmann-fold domains"/>
    <property type="match status" value="1"/>
</dbReference>
<evidence type="ECO:0000256" key="9">
    <source>
        <dbReference type="RuleBase" id="RU362068"/>
    </source>
</evidence>
<evidence type="ECO:0000256" key="3">
    <source>
        <dbReference type="ARBA" id="ARBA00013014"/>
    </source>
</evidence>
<keyword evidence="13" id="KW-1185">Reference proteome</keyword>
<keyword evidence="5 9" id="KW-0521">NADP</keyword>
<dbReference type="EMBL" id="CP041637">
    <property type="protein sequence ID" value="QDO93898.1"/>
    <property type="molecule type" value="Genomic_DNA"/>
</dbReference>
<dbReference type="Gene3D" id="1.10.1040.10">
    <property type="entry name" value="N-(1-d-carboxylethyl)-l-norvaline Dehydrogenase, domain 2"/>
    <property type="match status" value="1"/>
</dbReference>
<evidence type="ECO:0000313" key="13">
    <source>
        <dbReference type="Proteomes" id="UP000319209"/>
    </source>
</evidence>
<organism evidence="12 13">
    <name type="scientific">Formosa sediminum</name>
    <dbReference type="NCBI Taxonomy" id="2594004"/>
    <lineage>
        <taxon>Bacteria</taxon>
        <taxon>Pseudomonadati</taxon>
        <taxon>Bacteroidota</taxon>
        <taxon>Flavobacteriia</taxon>
        <taxon>Flavobacteriales</taxon>
        <taxon>Flavobacteriaceae</taxon>
        <taxon>Formosa</taxon>
    </lineage>
</organism>
<sequence>MDKKHIVIIGLGGVGGYFGFKINQVNGSEKNFTTTFVARGQTYKTVKQNGLRLLSSEHINTVTHPNAICETISKIATPDLVLICVKEYDLEHVCQQLSEVITPNTIVLPIMNGVDITDRIRTKLPHSTILPSCVYVTSHIKETGVIEQKGFPGKLIFSEDQEHLDTNLDWVLNVLKTSEINFEFKTNAQTDIWTKFMFVASFGLITAKYNSSIGAVCTDKKQKEEAIKIMQEISLIADLKKIHLNDYTIENLFEKAATFPPDTATSLQLDINSGKDNNELELFAGAIINYGKIYHVNTPCTAKIYNDLLHIIN</sequence>
<evidence type="ECO:0000256" key="7">
    <source>
        <dbReference type="ARBA" id="ARBA00032024"/>
    </source>
</evidence>
<evidence type="ECO:0000256" key="2">
    <source>
        <dbReference type="ARBA" id="ARBA00007870"/>
    </source>
</evidence>
<reference evidence="12 13" key="1">
    <citation type="submission" date="2019-07" db="EMBL/GenBank/DDBJ databases">
        <title>Genome sequencing for Formosa sp. PS13.</title>
        <authorList>
            <person name="Park S.-J."/>
        </authorList>
    </citation>
    <scope>NUCLEOTIDE SEQUENCE [LARGE SCALE GENOMIC DNA]</scope>
    <source>
        <strain evidence="12 13">PS13</strain>
    </source>
</reference>
<proteinExistence type="inferred from homology"/>
<dbReference type="RefSeq" id="WP_143380787.1">
    <property type="nucleotide sequence ID" value="NZ_CP041637.1"/>
</dbReference>
<protein>
    <recommendedName>
        <fullName evidence="4 9">2-dehydropantoate 2-reductase</fullName>
        <ecNumber evidence="3 9">1.1.1.169</ecNumber>
    </recommendedName>
    <alternativeName>
        <fullName evidence="7 9">Ketopantoate reductase</fullName>
    </alternativeName>
</protein>
<dbReference type="Proteomes" id="UP000319209">
    <property type="component" value="Chromosome"/>
</dbReference>
<dbReference type="InterPro" id="IPR013752">
    <property type="entry name" value="KPA_reductase"/>
</dbReference>
<dbReference type="InterPro" id="IPR013332">
    <property type="entry name" value="KPR_N"/>
</dbReference>
<feature type="domain" description="Ketopantoate reductase C-terminal" evidence="11">
    <location>
        <begin position="187"/>
        <end position="306"/>
    </location>
</feature>
<comment type="pathway">
    <text evidence="1 9">Cofactor biosynthesis; (R)-pantothenate biosynthesis; (R)-pantoate from 3-methyl-2-oxobutanoate: step 2/2.</text>
</comment>
<dbReference type="EC" id="1.1.1.169" evidence="3 9"/>
<name>A0A516GQV3_9FLAO</name>
<dbReference type="InterPro" id="IPR003710">
    <property type="entry name" value="ApbA"/>
</dbReference>
<dbReference type="PANTHER" id="PTHR21708">
    <property type="entry name" value="PROBABLE 2-DEHYDROPANTOATE 2-REDUCTASE"/>
    <property type="match status" value="1"/>
</dbReference>
<evidence type="ECO:0000256" key="5">
    <source>
        <dbReference type="ARBA" id="ARBA00022857"/>
    </source>
</evidence>
<dbReference type="InterPro" id="IPR036291">
    <property type="entry name" value="NAD(P)-bd_dom_sf"/>
</dbReference>
<dbReference type="InterPro" id="IPR051402">
    <property type="entry name" value="KPR-Related"/>
</dbReference>
<dbReference type="OrthoDB" id="9796561at2"/>
<dbReference type="GO" id="GO:0015940">
    <property type="term" value="P:pantothenate biosynthetic process"/>
    <property type="evidence" value="ECO:0007669"/>
    <property type="project" value="UniProtKB-UniPathway"/>
</dbReference>
<dbReference type="GO" id="GO:0008677">
    <property type="term" value="F:2-dehydropantoate 2-reductase activity"/>
    <property type="evidence" value="ECO:0007669"/>
    <property type="project" value="UniProtKB-EC"/>
</dbReference>
<comment type="function">
    <text evidence="9">Catalyzes the NADPH-dependent reduction of ketopantoate into pantoic acid.</text>
</comment>
<feature type="domain" description="Ketopantoate reductase N-terminal" evidence="10">
    <location>
        <begin position="6"/>
        <end position="159"/>
    </location>
</feature>
<keyword evidence="6 9" id="KW-0560">Oxidoreductase</keyword>
<dbReference type="Gene3D" id="3.40.50.720">
    <property type="entry name" value="NAD(P)-binding Rossmann-like Domain"/>
    <property type="match status" value="1"/>
</dbReference>
<evidence type="ECO:0000256" key="8">
    <source>
        <dbReference type="ARBA" id="ARBA00048793"/>
    </source>
</evidence>
<evidence type="ECO:0000256" key="4">
    <source>
        <dbReference type="ARBA" id="ARBA00019465"/>
    </source>
</evidence>
<dbReference type="SUPFAM" id="SSF48179">
    <property type="entry name" value="6-phosphogluconate dehydrogenase C-terminal domain-like"/>
    <property type="match status" value="1"/>
</dbReference>
<evidence type="ECO:0000256" key="6">
    <source>
        <dbReference type="ARBA" id="ARBA00023002"/>
    </source>
</evidence>
<dbReference type="AlphaFoldDB" id="A0A516GQV3"/>
<evidence type="ECO:0000259" key="11">
    <source>
        <dbReference type="Pfam" id="PF08546"/>
    </source>
</evidence>
<evidence type="ECO:0000259" key="10">
    <source>
        <dbReference type="Pfam" id="PF02558"/>
    </source>
</evidence>
<dbReference type="Pfam" id="PF02558">
    <property type="entry name" value="ApbA"/>
    <property type="match status" value="1"/>
</dbReference>
<dbReference type="GO" id="GO:0005737">
    <property type="term" value="C:cytoplasm"/>
    <property type="evidence" value="ECO:0007669"/>
    <property type="project" value="TreeGrafter"/>
</dbReference>
<evidence type="ECO:0000256" key="1">
    <source>
        <dbReference type="ARBA" id="ARBA00004994"/>
    </source>
</evidence>
<dbReference type="InterPro" id="IPR013328">
    <property type="entry name" value="6PGD_dom2"/>
</dbReference>
<dbReference type="Pfam" id="PF08546">
    <property type="entry name" value="ApbA_C"/>
    <property type="match status" value="1"/>
</dbReference>
<dbReference type="UniPathway" id="UPA00028">
    <property type="reaction ID" value="UER00004"/>
</dbReference>
<dbReference type="PANTHER" id="PTHR21708:SF26">
    <property type="entry name" value="2-DEHYDROPANTOATE 2-REDUCTASE"/>
    <property type="match status" value="1"/>
</dbReference>
<dbReference type="InterPro" id="IPR008927">
    <property type="entry name" value="6-PGluconate_DH-like_C_sf"/>
</dbReference>